<proteinExistence type="predicted"/>
<reference evidence="1 2" key="1">
    <citation type="submission" date="2018-11" db="EMBL/GenBank/DDBJ databases">
        <authorList>
            <consortium name="Pathogen Informatics"/>
        </authorList>
    </citation>
    <scope>NUCLEOTIDE SEQUENCE [LARGE SCALE GENOMIC DNA]</scope>
</reference>
<evidence type="ECO:0000313" key="2">
    <source>
        <dbReference type="Proteomes" id="UP000270094"/>
    </source>
</evidence>
<evidence type="ECO:0000313" key="1">
    <source>
        <dbReference type="EMBL" id="VDM73829.1"/>
    </source>
</evidence>
<name>A0A3P7J2D2_STRVU</name>
<keyword evidence="2" id="KW-1185">Reference proteome</keyword>
<accession>A0A3P7J2D2</accession>
<organism evidence="1 2">
    <name type="scientific">Strongylus vulgaris</name>
    <name type="common">Blood worm</name>
    <dbReference type="NCBI Taxonomy" id="40348"/>
    <lineage>
        <taxon>Eukaryota</taxon>
        <taxon>Metazoa</taxon>
        <taxon>Ecdysozoa</taxon>
        <taxon>Nematoda</taxon>
        <taxon>Chromadorea</taxon>
        <taxon>Rhabditida</taxon>
        <taxon>Rhabditina</taxon>
        <taxon>Rhabditomorpha</taxon>
        <taxon>Strongyloidea</taxon>
        <taxon>Strongylidae</taxon>
        <taxon>Strongylus</taxon>
    </lineage>
</organism>
<protein>
    <submittedName>
        <fullName evidence="1">Uncharacterized protein</fullName>
    </submittedName>
</protein>
<dbReference type="AlphaFoldDB" id="A0A3P7J2D2"/>
<dbReference type="Proteomes" id="UP000270094">
    <property type="component" value="Unassembled WGS sequence"/>
</dbReference>
<sequence length="50" mass="5573">MQALQWSCDLEAEAIAGLGGTCPETVDDLVSRPTDKAEIFYQYVCLPNYF</sequence>
<dbReference type="EMBL" id="UYYB01032647">
    <property type="protein sequence ID" value="VDM73829.1"/>
    <property type="molecule type" value="Genomic_DNA"/>
</dbReference>
<gene>
    <name evidence="1" type="ORF">SVUK_LOCUS8827</name>
</gene>